<keyword evidence="2" id="KW-1185">Reference proteome</keyword>
<comment type="caution">
    <text evidence="1">The sequence shown here is derived from an EMBL/GenBank/DDBJ whole genome shotgun (WGS) entry which is preliminary data.</text>
</comment>
<dbReference type="EMBL" id="MLYV02000360">
    <property type="protein sequence ID" value="PSS06601.1"/>
    <property type="molecule type" value="Genomic_DNA"/>
</dbReference>
<protein>
    <submittedName>
        <fullName evidence="1">Uncharacterized protein</fullName>
    </submittedName>
</protein>
<organism evidence="1 2">
    <name type="scientific">Hermanssonia centrifuga</name>
    <dbReference type="NCBI Taxonomy" id="98765"/>
    <lineage>
        <taxon>Eukaryota</taxon>
        <taxon>Fungi</taxon>
        <taxon>Dikarya</taxon>
        <taxon>Basidiomycota</taxon>
        <taxon>Agaricomycotina</taxon>
        <taxon>Agaricomycetes</taxon>
        <taxon>Polyporales</taxon>
        <taxon>Meruliaceae</taxon>
        <taxon>Hermanssonia</taxon>
    </lineage>
</organism>
<evidence type="ECO:0000313" key="2">
    <source>
        <dbReference type="Proteomes" id="UP000186601"/>
    </source>
</evidence>
<evidence type="ECO:0000313" key="1">
    <source>
        <dbReference type="EMBL" id="PSS06601.1"/>
    </source>
</evidence>
<name>A0A2R6QER4_9APHY</name>
<dbReference type="OrthoDB" id="2987506at2759"/>
<dbReference type="Proteomes" id="UP000186601">
    <property type="component" value="Unassembled WGS sequence"/>
</dbReference>
<dbReference type="AlphaFoldDB" id="A0A2R6QER4"/>
<reference evidence="1 2" key="1">
    <citation type="submission" date="2018-02" db="EMBL/GenBank/DDBJ databases">
        <title>Genome sequence of the basidiomycete white-rot fungus Phlebia centrifuga.</title>
        <authorList>
            <person name="Granchi Z."/>
            <person name="Peng M."/>
            <person name="de Vries R.P."/>
            <person name="Hilden K."/>
            <person name="Makela M.R."/>
            <person name="Grigoriev I."/>
            <person name="Riley R."/>
        </authorList>
    </citation>
    <scope>NUCLEOTIDE SEQUENCE [LARGE SCALE GENOMIC DNA]</scope>
    <source>
        <strain evidence="1 2">FBCC195</strain>
    </source>
</reference>
<gene>
    <name evidence="1" type="ORF">PHLCEN_2v3659</name>
</gene>
<accession>A0A2R6QER4</accession>
<sequence length="357" mass="38582">MSTYNLNISINPDDIPLLQKAGYRLCIAKRVNARYTVVWWSGGAFTASNSVTWDAEFQVFGASKFQKGLQVEPVTNPSEIKSGQTVVLDSNGVMHPATGLPDKSGAFRVQLDYPISIGVNAKLRGAWSPISLSLQPFASGVVSLTPIEKVLVWFDTSSSTGIMFSDVIINSIELDFTSKTSQSVTYVSDPHRPGNGSSGSWIADGSAILSSTYNVETDTFSLETPSALLLGKLSAIINSQNSVPLTVTASVSFSQPAIAQAFVQYALRRRPDGVRTWAFGSTGPATVGSRLRAQDDMEDKAAIQFLQGAFLAVLSPFQINSNVRGLSFKVLDRNSHVLRGRRDLRAKPNPRYPLAAK</sequence>
<proteinExistence type="predicted"/>